<reference evidence="1 2" key="1">
    <citation type="submission" date="2023-07" db="EMBL/GenBank/DDBJ databases">
        <title>Comparative genomics of wheat-associated soil bacteria to identify genetic determinants of phenazine resistance.</title>
        <authorList>
            <person name="Mouncey N."/>
        </authorList>
    </citation>
    <scope>NUCLEOTIDE SEQUENCE [LARGE SCALE GENOMIC DNA]</scope>
    <source>
        <strain evidence="1 2">V3I3</strain>
    </source>
</reference>
<proteinExistence type="predicted"/>
<evidence type="ECO:0000313" key="1">
    <source>
        <dbReference type="EMBL" id="MDQ0893344.1"/>
    </source>
</evidence>
<keyword evidence="2" id="KW-1185">Reference proteome</keyword>
<organism evidence="1 2">
    <name type="scientific">Agromyces ramosus</name>
    <dbReference type="NCBI Taxonomy" id="33879"/>
    <lineage>
        <taxon>Bacteria</taxon>
        <taxon>Bacillati</taxon>
        <taxon>Actinomycetota</taxon>
        <taxon>Actinomycetes</taxon>
        <taxon>Micrococcales</taxon>
        <taxon>Microbacteriaceae</taxon>
        <taxon>Agromyces</taxon>
    </lineage>
</organism>
<evidence type="ECO:0000313" key="2">
    <source>
        <dbReference type="Proteomes" id="UP001239083"/>
    </source>
</evidence>
<name>A0ABU0R5I3_9MICO</name>
<dbReference type="EMBL" id="JAUSYY010000001">
    <property type="protein sequence ID" value="MDQ0893344.1"/>
    <property type="molecule type" value="Genomic_DNA"/>
</dbReference>
<gene>
    <name evidence="1" type="ORF">QFZ26_000899</name>
</gene>
<dbReference type="CDD" id="cd00719">
    <property type="entry name" value="GIY-YIG_SF"/>
    <property type="match status" value="1"/>
</dbReference>
<dbReference type="Proteomes" id="UP001239083">
    <property type="component" value="Unassembled WGS sequence"/>
</dbReference>
<protein>
    <recommendedName>
        <fullName evidence="3">GIY-YIG domain-containing protein</fullName>
    </recommendedName>
</protein>
<evidence type="ECO:0008006" key="3">
    <source>
        <dbReference type="Google" id="ProtNLM"/>
    </source>
</evidence>
<comment type="caution">
    <text evidence="1">The sequence shown here is derived from an EMBL/GenBank/DDBJ whole genome shotgun (WGS) entry which is preliminary data.</text>
</comment>
<dbReference type="RefSeq" id="WP_307039699.1">
    <property type="nucleotide sequence ID" value="NZ_JAUSYY010000001.1"/>
</dbReference>
<sequence length="330" mass="37856">MKPTVAQLPDVHFGVPLSRRTEQKLSRATFGLPRRNPKQRPRREYFPESMWERMRWMFRDEEYRELSDAFLLTNRDQALRNYDLSMAYFDALDRDDFEASLEQVRDHGNLRTVEQLSDWAGAEGVYVLVFDELKQFYVGKATDIRARVKQHWGARKPFDRLLFGTVYSSVFPLDELRALDNTRIFAVRSRDPFGLEQSIEALADSRFSLNRMGGGEAGPMMLALTAMSPRARPLGSAERMASWDAVENAEGDIDRLCAEARAGTRNDVAEQLAIMDMTVFVSARKDGSTAVWSRRDLINEAARDGKLTVSEFEHFLTLIGETVVWPNDQR</sequence>
<accession>A0ABU0R5I3</accession>